<evidence type="ECO:0000256" key="1">
    <source>
        <dbReference type="SAM" id="MobiDB-lite"/>
    </source>
</evidence>
<feature type="domain" description="HNH nuclease" evidence="2">
    <location>
        <begin position="1"/>
        <end position="53"/>
    </location>
</feature>
<keyword evidence="3" id="KW-0540">Nuclease</keyword>
<keyword evidence="3" id="KW-0255">Endonuclease</keyword>
<evidence type="ECO:0000259" key="2">
    <source>
        <dbReference type="SMART" id="SM00507"/>
    </source>
</evidence>
<proteinExistence type="predicted"/>
<accession>A0A9E4KA75</accession>
<protein>
    <submittedName>
        <fullName evidence="3">HNH endonuclease</fullName>
    </submittedName>
</protein>
<reference evidence="3" key="1">
    <citation type="journal article" date="2021" name="Proc. Natl. Acad. Sci. U.S.A.">
        <title>Global biogeography of chemosynthetic symbionts reveals both localized and globally distributed symbiont groups. .</title>
        <authorList>
            <person name="Osvatic J.T."/>
            <person name="Wilkins L.G.E."/>
            <person name="Leibrecht L."/>
            <person name="Leray M."/>
            <person name="Zauner S."/>
            <person name="Polzin J."/>
            <person name="Camacho Y."/>
            <person name="Gros O."/>
            <person name="van Gils J.A."/>
            <person name="Eisen J.A."/>
            <person name="Petersen J.M."/>
            <person name="Yuen B."/>
        </authorList>
    </citation>
    <scope>NUCLEOTIDE SEQUENCE</scope>
    <source>
        <strain evidence="3">MAGclacostrist064TRANS</strain>
    </source>
</reference>
<dbReference type="EMBL" id="JAEPCM010000016">
    <property type="protein sequence ID" value="MCG7944914.1"/>
    <property type="molecule type" value="Genomic_DNA"/>
</dbReference>
<sequence>MSKSYFYRQIWEKHNGPIPKDSDGRSYEIHHIDGNRDNNNISNLMCVSAREHFSIHHKQGDYGACVLIARRLALTGDQISDLQRGVKRPGVGGRKPGFTHPGKGKPRTDGFVYKEEYAQKSRESSNKRAKMTMEMAEDLRTKYGQRVEIPGFQINKVMKNGRKMSYLRAFSVHYGKQLGFTPNYITRVIQGKARC</sequence>
<feature type="region of interest" description="Disordered" evidence="1">
    <location>
        <begin position="84"/>
        <end position="109"/>
    </location>
</feature>
<dbReference type="AlphaFoldDB" id="A0A9E4KA75"/>
<comment type="caution">
    <text evidence="3">The sequence shown here is derived from an EMBL/GenBank/DDBJ whole genome shotgun (WGS) entry which is preliminary data.</text>
</comment>
<dbReference type="CDD" id="cd00085">
    <property type="entry name" value="HNHc"/>
    <property type="match status" value="1"/>
</dbReference>
<dbReference type="InterPro" id="IPR003615">
    <property type="entry name" value="HNH_nuc"/>
</dbReference>
<organism evidence="3 4">
    <name type="scientific">Candidatus Thiodiazotropha taylori</name>
    <dbReference type="NCBI Taxonomy" id="2792791"/>
    <lineage>
        <taxon>Bacteria</taxon>
        <taxon>Pseudomonadati</taxon>
        <taxon>Pseudomonadota</taxon>
        <taxon>Gammaproteobacteria</taxon>
        <taxon>Chromatiales</taxon>
        <taxon>Sedimenticolaceae</taxon>
        <taxon>Candidatus Thiodiazotropha</taxon>
    </lineage>
</organism>
<dbReference type="Gene3D" id="3.90.75.20">
    <property type="match status" value="1"/>
</dbReference>
<dbReference type="GO" id="GO:0004519">
    <property type="term" value="F:endonuclease activity"/>
    <property type="evidence" value="ECO:0007669"/>
    <property type="project" value="UniProtKB-KW"/>
</dbReference>
<name>A0A9E4KA75_9GAMM</name>
<dbReference type="Pfam" id="PF13392">
    <property type="entry name" value="HNH_3"/>
    <property type="match status" value="1"/>
</dbReference>
<keyword evidence="3" id="KW-0378">Hydrolase</keyword>
<gene>
    <name evidence="3" type="ORF">JAZ07_01055</name>
</gene>
<dbReference type="SMART" id="SM00507">
    <property type="entry name" value="HNHc"/>
    <property type="match status" value="1"/>
</dbReference>
<dbReference type="Proteomes" id="UP000886667">
    <property type="component" value="Unassembled WGS sequence"/>
</dbReference>
<evidence type="ECO:0000313" key="4">
    <source>
        <dbReference type="Proteomes" id="UP000886667"/>
    </source>
</evidence>
<dbReference type="SUPFAM" id="SSF54060">
    <property type="entry name" value="His-Me finger endonucleases"/>
    <property type="match status" value="1"/>
</dbReference>
<evidence type="ECO:0000313" key="3">
    <source>
        <dbReference type="EMBL" id="MCG7944914.1"/>
    </source>
</evidence>
<dbReference type="InterPro" id="IPR044925">
    <property type="entry name" value="His-Me_finger_sf"/>
</dbReference>